<feature type="coiled-coil region" evidence="1">
    <location>
        <begin position="413"/>
        <end position="447"/>
    </location>
</feature>
<dbReference type="AlphaFoldDB" id="A0AAV6Q2S6"/>
<feature type="coiled-coil region" evidence="1">
    <location>
        <begin position="43"/>
        <end position="140"/>
    </location>
</feature>
<name>A0AAV6Q2S6_SOLSE</name>
<comment type="caution">
    <text evidence="2">The sequence shown here is derived from an EMBL/GenBank/DDBJ whole genome shotgun (WGS) entry which is preliminary data.</text>
</comment>
<sequence length="698" mass="82356">MQETKQMENSLPYLKWQLDQVKYQYEYSTEVWGDRVSAQVKTIKSKDEKIKTLLKEVTELKSSEEGLSEKLNESKQEIQRLVRKVAAWERNVLRQMEDNKGFKQELDDTRVQNKAMLTENEKLKHLVESLEVDVDKWKIEVSKTHKSYIDIKTKRETEVSYVKEENTMLKEAIKKTEILNKNLQQEMLKKQKSVQKDKGVCTTLVEKNLSLQKNIEDQVKMIKSIKKDYNKLSEQYLSVVEKNTTFQNKSKENVHLKQTVRNLQDQVRSKTENMNILRVQIKELQNKVARLENDKQNECKINKVNAEFKGKNLKLTRDVESLNTRLRVSEQHRSKQKDEIRKQEMQIRRFVSDVESCMVVIEDPRKLRSTVMKLKTNCADNRKKVQPSDNENTSLKKVHHNEGILQSTRECVEQRLENQALQFNREMSNLNRKVNEQNEEIADLKIRLQNATKPTHISNEIRNTVIQNPRNYPAEAQKTMHTCKSDATSSSKQPTHEEYWELYRDNDFLRGVNHNLLQENNYIKENERLKHEICDLKKAIQSITKSKDLNSAIDEAISSKQPTKEFWDRDNDFLRGISQNILQDKSEYIKENERLRHEFSHLKEATQSFNKPRSVSTVIDDTPSTKYGSQKYYELYKKYKSLCSINQNLLQEKNNYINLEEKKTLENERLKHEIAILKEAIQSFKGATCKICKTRISI</sequence>
<dbReference type="EMBL" id="JAGKHQ010000019">
    <property type="protein sequence ID" value="KAG7481970.1"/>
    <property type="molecule type" value="Genomic_DNA"/>
</dbReference>
<feature type="coiled-coil region" evidence="1">
    <location>
        <begin position="578"/>
        <end position="605"/>
    </location>
</feature>
<gene>
    <name evidence="2" type="ORF">JOB18_009625</name>
</gene>
<accession>A0AAV6Q2S6</accession>
<feature type="coiled-coil region" evidence="1">
    <location>
        <begin position="166"/>
        <end position="301"/>
    </location>
</feature>
<feature type="coiled-coil region" evidence="1">
    <location>
        <begin position="660"/>
        <end position="687"/>
    </location>
</feature>
<protein>
    <submittedName>
        <fullName evidence="2">Uncharacterized protein</fullName>
    </submittedName>
</protein>
<evidence type="ECO:0000313" key="3">
    <source>
        <dbReference type="Proteomes" id="UP000693946"/>
    </source>
</evidence>
<reference evidence="2 3" key="1">
    <citation type="journal article" date="2021" name="Sci. Rep.">
        <title>Chromosome anchoring in Senegalese sole (Solea senegalensis) reveals sex-associated markers and genome rearrangements in flatfish.</title>
        <authorList>
            <person name="Guerrero-Cozar I."/>
            <person name="Gomez-Garrido J."/>
            <person name="Berbel C."/>
            <person name="Martinez-Blanch J.F."/>
            <person name="Alioto T."/>
            <person name="Claros M.G."/>
            <person name="Gagnaire P.A."/>
            <person name="Manchado M."/>
        </authorList>
    </citation>
    <scope>NUCLEOTIDE SEQUENCE [LARGE SCALE GENOMIC DNA]</scope>
    <source>
        <strain evidence="2">Sse05_10M</strain>
    </source>
</reference>
<proteinExistence type="predicted"/>
<organism evidence="2 3">
    <name type="scientific">Solea senegalensis</name>
    <name type="common">Senegalese sole</name>
    <dbReference type="NCBI Taxonomy" id="28829"/>
    <lineage>
        <taxon>Eukaryota</taxon>
        <taxon>Metazoa</taxon>
        <taxon>Chordata</taxon>
        <taxon>Craniata</taxon>
        <taxon>Vertebrata</taxon>
        <taxon>Euteleostomi</taxon>
        <taxon>Actinopterygii</taxon>
        <taxon>Neopterygii</taxon>
        <taxon>Teleostei</taxon>
        <taxon>Neoteleostei</taxon>
        <taxon>Acanthomorphata</taxon>
        <taxon>Carangaria</taxon>
        <taxon>Pleuronectiformes</taxon>
        <taxon>Pleuronectoidei</taxon>
        <taxon>Soleidae</taxon>
        <taxon>Solea</taxon>
    </lineage>
</organism>
<keyword evidence="1" id="KW-0175">Coiled coil</keyword>
<keyword evidence="3" id="KW-1185">Reference proteome</keyword>
<evidence type="ECO:0000256" key="1">
    <source>
        <dbReference type="SAM" id="Coils"/>
    </source>
</evidence>
<evidence type="ECO:0000313" key="2">
    <source>
        <dbReference type="EMBL" id="KAG7481970.1"/>
    </source>
</evidence>
<dbReference type="Proteomes" id="UP000693946">
    <property type="component" value="Linkage Group LG7"/>
</dbReference>